<keyword evidence="1" id="KW-0732">Signal</keyword>
<sequence length="185" mass="20612">MKKIFFSLFVMSLCAMQDICAQIPVTDGAALSTNVGNQITNAATWGKQLLNLQEQSSILTKTLKFVTDVSSAVRDVAYAKSLLERQMYIVGRCTELLKRADGLDASLYRNVESSVSSVLVNNNSLIDLLTSTLTTRFKMNDSERLSMLMNIKAEQTQLLQNLHTTDMIISTTLATNDIMEYQLLK</sequence>
<feature type="chain" id="PRO_5045122998" description="Conjugal transfer protein TraI" evidence="1">
    <location>
        <begin position="22"/>
        <end position="185"/>
    </location>
</feature>
<proteinExistence type="predicted"/>
<evidence type="ECO:0000313" key="2">
    <source>
        <dbReference type="EMBL" id="KAA5271416.1"/>
    </source>
</evidence>
<dbReference type="Proteomes" id="UP000335496">
    <property type="component" value="Unassembled WGS sequence"/>
</dbReference>
<dbReference type="EMBL" id="VVZX01000024">
    <property type="protein sequence ID" value="KAA5271416.1"/>
    <property type="molecule type" value="Genomic_DNA"/>
</dbReference>
<evidence type="ECO:0000313" key="3">
    <source>
        <dbReference type="Proteomes" id="UP000335496"/>
    </source>
</evidence>
<gene>
    <name evidence="2" type="ORF">F2Z23_15425</name>
</gene>
<protein>
    <recommendedName>
        <fullName evidence="4">Conjugal transfer protein TraI</fullName>
    </recommendedName>
</protein>
<comment type="caution">
    <text evidence="2">The sequence shown here is derived from an EMBL/GenBank/DDBJ whole genome shotgun (WGS) entry which is preliminary data.</text>
</comment>
<name>A0ABQ6SAM3_9BACE</name>
<reference evidence="2 3" key="1">
    <citation type="journal article" date="2019" name="Nat. Med.">
        <title>A library of human gut bacterial isolates paired with longitudinal multiomics data enables mechanistic microbiome research.</title>
        <authorList>
            <person name="Poyet M."/>
            <person name="Groussin M."/>
            <person name="Gibbons S.M."/>
            <person name="Avila-Pacheco J."/>
            <person name="Jiang X."/>
            <person name="Kearney S.M."/>
            <person name="Perrotta A.R."/>
            <person name="Berdy B."/>
            <person name="Zhao S."/>
            <person name="Lieberman T.D."/>
            <person name="Swanson P.K."/>
            <person name="Smith M."/>
            <person name="Roesemann S."/>
            <person name="Alexander J.E."/>
            <person name="Rich S.A."/>
            <person name="Livny J."/>
            <person name="Vlamakis H."/>
            <person name="Clish C."/>
            <person name="Bullock K."/>
            <person name="Deik A."/>
            <person name="Scott J."/>
            <person name="Pierce K.A."/>
            <person name="Xavier R.J."/>
            <person name="Alm E.J."/>
        </authorList>
    </citation>
    <scope>NUCLEOTIDE SEQUENCE [LARGE SCALE GENOMIC DNA]</scope>
    <source>
        <strain evidence="2 3">BIOML-A1</strain>
    </source>
</reference>
<evidence type="ECO:0008006" key="4">
    <source>
        <dbReference type="Google" id="ProtNLM"/>
    </source>
</evidence>
<evidence type="ECO:0000256" key="1">
    <source>
        <dbReference type="SAM" id="SignalP"/>
    </source>
</evidence>
<keyword evidence="3" id="KW-1185">Reference proteome</keyword>
<feature type="signal peptide" evidence="1">
    <location>
        <begin position="1"/>
        <end position="21"/>
    </location>
</feature>
<dbReference type="RefSeq" id="WP_130089123.1">
    <property type="nucleotide sequence ID" value="NZ_RCXL01000026.1"/>
</dbReference>
<accession>A0ABQ6SAM3</accession>
<organism evidence="2 3">
    <name type="scientific">Bacteroides eggerthii</name>
    <dbReference type="NCBI Taxonomy" id="28111"/>
    <lineage>
        <taxon>Bacteria</taxon>
        <taxon>Pseudomonadati</taxon>
        <taxon>Bacteroidota</taxon>
        <taxon>Bacteroidia</taxon>
        <taxon>Bacteroidales</taxon>
        <taxon>Bacteroidaceae</taxon>
        <taxon>Bacteroides</taxon>
    </lineage>
</organism>